<comment type="caution">
    <text evidence="1">The sequence shown here is derived from an EMBL/GenBank/DDBJ whole genome shotgun (WGS) entry which is preliminary data.</text>
</comment>
<sequence length="244" mass="27471">MSVGDPEVAAATAPLLEWLNLLDARLLQARDVSSFEGYLQCLQLYSDDAQHDAIMSRIWSFFTASVNGQTLIQLRIAFLEEHVAQSLGIDFQTMARMEDATANQALYLDVLTYLDHSQKNNIAWYMIVDMIRSVVLRRRPEVWNELDTILSDWRASYVEPFLAKARDMITDDEAFAQFSSSYAAAPANAFDAIEDTRYYDAGDSDDEVVLHDGNNEGGLVESLKRLQISAVPARPQGPRRAVNR</sequence>
<dbReference type="EMBL" id="JADGJQ010000032">
    <property type="protein sequence ID" value="KAJ3177641.1"/>
    <property type="molecule type" value="Genomic_DNA"/>
</dbReference>
<dbReference type="AlphaFoldDB" id="A0AAD5XQR7"/>
<reference evidence="1" key="1">
    <citation type="submission" date="2020-05" db="EMBL/GenBank/DDBJ databases">
        <title>Phylogenomic resolution of chytrid fungi.</title>
        <authorList>
            <person name="Stajich J.E."/>
            <person name="Amses K."/>
            <person name="Simmons R."/>
            <person name="Seto K."/>
            <person name="Myers J."/>
            <person name="Bonds A."/>
            <person name="Quandt C.A."/>
            <person name="Barry K."/>
            <person name="Liu P."/>
            <person name="Grigoriev I."/>
            <person name="Longcore J.E."/>
            <person name="James T.Y."/>
        </authorList>
    </citation>
    <scope>NUCLEOTIDE SEQUENCE</scope>
    <source>
        <strain evidence="1">JEL0379</strain>
    </source>
</reference>
<dbReference type="Proteomes" id="UP001212152">
    <property type="component" value="Unassembled WGS sequence"/>
</dbReference>
<protein>
    <submittedName>
        <fullName evidence="1">Uncharacterized protein</fullName>
    </submittedName>
</protein>
<evidence type="ECO:0000313" key="1">
    <source>
        <dbReference type="EMBL" id="KAJ3177641.1"/>
    </source>
</evidence>
<keyword evidence="2" id="KW-1185">Reference proteome</keyword>
<evidence type="ECO:0000313" key="2">
    <source>
        <dbReference type="Proteomes" id="UP001212152"/>
    </source>
</evidence>
<gene>
    <name evidence="1" type="ORF">HDU87_004394</name>
</gene>
<organism evidence="1 2">
    <name type="scientific">Geranomyces variabilis</name>
    <dbReference type="NCBI Taxonomy" id="109894"/>
    <lineage>
        <taxon>Eukaryota</taxon>
        <taxon>Fungi</taxon>
        <taxon>Fungi incertae sedis</taxon>
        <taxon>Chytridiomycota</taxon>
        <taxon>Chytridiomycota incertae sedis</taxon>
        <taxon>Chytridiomycetes</taxon>
        <taxon>Spizellomycetales</taxon>
        <taxon>Powellomycetaceae</taxon>
        <taxon>Geranomyces</taxon>
    </lineage>
</organism>
<name>A0AAD5XQR7_9FUNG</name>
<proteinExistence type="predicted"/>
<accession>A0AAD5XQR7</accession>